<proteinExistence type="predicted"/>
<organism evidence="1 2">
    <name type="scientific">Cytobacillus solani</name>
    <dbReference type="NCBI Taxonomy" id="1637975"/>
    <lineage>
        <taxon>Bacteria</taxon>
        <taxon>Bacillati</taxon>
        <taxon>Bacillota</taxon>
        <taxon>Bacilli</taxon>
        <taxon>Bacillales</taxon>
        <taxon>Bacillaceae</taxon>
        <taxon>Cytobacillus</taxon>
    </lineage>
</organism>
<keyword evidence="2" id="KW-1185">Reference proteome</keyword>
<dbReference type="Proteomes" id="UP000050996">
    <property type="component" value="Unassembled WGS sequence"/>
</dbReference>
<comment type="caution">
    <text evidence="1">The sequence shown here is derived from an EMBL/GenBank/DDBJ whole genome shotgun (WGS) entry which is preliminary data.</text>
</comment>
<evidence type="ECO:0000313" key="1">
    <source>
        <dbReference type="EMBL" id="KQL19404.1"/>
    </source>
</evidence>
<dbReference type="AlphaFoldDB" id="A0A0Q3SIH8"/>
<gene>
    <name evidence="1" type="ORF">AN957_13065</name>
</gene>
<accession>A0A0Q3SIH8</accession>
<dbReference type="EMBL" id="LJIX01000006">
    <property type="protein sequence ID" value="KQL19404.1"/>
    <property type="molecule type" value="Genomic_DNA"/>
</dbReference>
<reference evidence="1 2" key="1">
    <citation type="submission" date="2015-09" db="EMBL/GenBank/DDBJ databases">
        <title>Genome sequencing project for genomic taxonomy and phylogenomics of Bacillus-like bacteria.</title>
        <authorList>
            <person name="Liu B."/>
            <person name="Wang J."/>
            <person name="Zhu Y."/>
            <person name="Liu G."/>
            <person name="Chen Q."/>
            <person name="Chen Z."/>
            <person name="Lan J."/>
            <person name="Che J."/>
            <person name="Ge C."/>
            <person name="Shi H."/>
            <person name="Pan Z."/>
            <person name="Liu X."/>
        </authorList>
    </citation>
    <scope>NUCLEOTIDE SEQUENCE [LARGE SCALE GENOMIC DNA]</scope>
    <source>
        <strain evidence="1 2">FJAT-18043</strain>
    </source>
</reference>
<sequence>MKIQHKNDNLDKNVIKKFIKAHNQRNFLEDHSVFSFVEQSSKGYGKNIIIKSSLASTQKEAIQNNITVYEQLIWGKKALIIVYVSKENIKMLYDINLLEVVRR</sequence>
<dbReference type="RefSeq" id="WP_056684518.1">
    <property type="nucleotide sequence ID" value="NZ_JBHLUY010000042.1"/>
</dbReference>
<dbReference type="PATRIC" id="fig|1637975.4.peg.2456"/>
<protein>
    <submittedName>
        <fullName evidence="1">Uncharacterized protein</fullName>
    </submittedName>
</protein>
<evidence type="ECO:0000313" key="2">
    <source>
        <dbReference type="Proteomes" id="UP000050996"/>
    </source>
</evidence>
<name>A0A0Q3SIH8_9BACI</name>